<dbReference type="Gene3D" id="3.90.75.20">
    <property type="match status" value="1"/>
</dbReference>
<organism evidence="2 3">
    <name type="scientific">Flaviaesturariibacter amylovorans</name>
    <dbReference type="NCBI Taxonomy" id="1084520"/>
    <lineage>
        <taxon>Bacteria</taxon>
        <taxon>Pseudomonadati</taxon>
        <taxon>Bacteroidota</taxon>
        <taxon>Chitinophagia</taxon>
        <taxon>Chitinophagales</taxon>
        <taxon>Chitinophagaceae</taxon>
        <taxon>Flaviaestuariibacter</taxon>
    </lineage>
</organism>
<reference evidence="3" key="1">
    <citation type="journal article" date="2019" name="Int. J. Syst. Evol. Microbiol.">
        <title>The Global Catalogue of Microorganisms (GCM) 10K type strain sequencing project: providing services to taxonomists for standard genome sequencing and annotation.</title>
        <authorList>
            <consortium name="The Broad Institute Genomics Platform"/>
            <consortium name="The Broad Institute Genome Sequencing Center for Infectious Disease"/>
            <person name="Wu L."/>
            <person name="Ma J."/>
        </authorList>
    </citation>
    <scope>NUCLEOTIDE SEQUENCE [LARGE SCALE GENOMIC DNA]</scope>
    <source>
        <strain evidence="3">JCM 17919</strain>
    </source>
</reference>
<name>A0ABP8HQH5_9BACT</name>
<evidence type="ECO:0000259" key="1">
    <source>
        <dbReference type="Pfam" id="PF07463"/>
    </source>
</evidence>
<accession>A0ABP8HQH5</accession>
<dbReference type="EMBL" id="BAABGY010000016">
    <property type="protein sequence ID" value="GAA4342747.1"/>
    <property type="molecule type" value="Genomic_DNA"/>
</dbReference>
<evidence type="ECO:0000313" key="2">
    <source>
        <dbReference type="EMBL" id="GAA4342747.1"/>
    </source>
</evidence>
<comment type="caution">
    <text evidence="2">The sequence shown here is derived from an EMBL/GenBank/DDBJ whole genome shotgun (WGS) entry which is preliminary data.</text>
</comment>
<dbReference type="Pfam" id="PF07463">
    <property type="entry name" value="NUMOD4"/>
    <property type="match status" value="1"/>
</dbReference>
<protein>
    <recommendedName>
        <fullName evidence="1">NUMOD4 domain-containing protein</fullName>
    </recommendedName>
</protein>
<keyword evidence="3" id="KW-1185">Reference proteome</keyword>
<proteinExistence type="predicted"/>
<dbReference type="Proteomes" id="UP001501725">
    <property type="component" value="Unassembled WGS sequence"/>
</dbReference>
<gene>
    <name evidence="2" type="ORF">GCM10023184_42450</name>
</gene>
<feature type="domain" description="NUMOD4" evidence="1">
    <location>
        <begin position="10"/>
        <end position="63"/>
    </location>
</feature>
<dbReference type="InterPro" id="IPR044925">
    <property type="entry name" value="His-Me_finger_sf"/>
</dbReference>
<dbReference type="InterPro" id="IPR010902">
    <property type="entry name" value="NUMOD4"/>
</dbReference>
<dbReference type="SUPFAM" id="SSF54060">
    <property type="entry name" value="His-Me finger endonucleases"/>
    <property type="match status" value="1"/>
</dbReference>
<sequence length="188" mass="22007">MNMIKKLPGETWKPLTFDGYKQLRNRYALSSHGRIASYREDVLEDGKLLNGSVTTGYRTLNLHRPDSKGTLYIHRELAKLFLKRPGPKYAFVIHKNHDKLDNNIKNLKWATLEEMIEHQQTSPAKLAYKEKQANRTIGLKLTIAQVRRIKDQLNSDRRRLTIKQLAEKYDVSEMTLYRIKSGENWARV</sequence>
<evidence type="ECO:0000313" key="3">
    <source>
        <dbReference type="Proteomes" id="UP001501725"/>
    </source>
</evidence>